<proteinExistence type="predicted"/>
<comment type="caution">
    <text evidence="1">The sequence shown here is derived from an EMBL/GenBank/DDBJ whole genome shotgun (WGS) entry which is preliminary data.</text>
</comment>
<accession>A0A2U1TE12</accession>
<sequence length="74" mass="8084">MKLSEFRLAVTTEFGGAYGRVLTSDLVLRELGGRTADEALAAGESPRAVWMALCKESDVPRDRWHGVGVRPPVQ</sequence>
<evidence type="ECO:0000313" key="1">
    <source>
        <dbReference type="EMBL" id="PWC07132.1"/>
    </source>
</evidence>
<protein>
    <submittedName>
        <fullName evidence="1">DUF3046 domain-containing protein</fullName>
    </submittedName>
</protein>
<evidence type="ECO:0000313" key="2">
    <source>
        <dbReference type="Proteomes" id="UP000244962"/>
    </source>
</evidence>
<dbReference type="KEGG" id="myl:C3E77_04990"/>
<dbReference type="Proteomes" id="UP000244962">
    <property type="component" value="Unassembled WGS sequence"/>
</dbReference>
<dbReference type="AlphaFoldDB" id="A0A2U1TE12"/>
<organism evidence="1 2">
    <name type="scientific">Mycetocola zhujimingii</name>
    <dbReference type="NCBI Taxonomy" id="2079792"/>
    <lineage>
        <taxon>Bacteria</taxon>
        <taxon>Bacillati</taxon>
        <taxon>Actinomycetota</taxon>
        <taxon>Actinomycetes</taxon>
        <taxon>Micrococcales</taxon>
        <taxon>Microbacteriaceae</taxon>
        <taxon>Mycetocola</taxon>
    </lineage>
</organism>
<dbReference type="EMBL" id="QEFB01000006">
    <property type="protein sequence ID" value="PWC07132.1"/>
    <property type="molecule type" value="Genomic_DNA"/>
</dbReference>
<dbReference type="OrthoDB" id="3215033at2"/>
<keyword evidence="2" id="KW-1185">Reference proteome</keyword>
<dbReference type="Pfam" id="PF11248">
    <property type="entry name" value="DUF3046"/>
    <property type="match status" value="1"/>
</dbReference>
<reference evidence="2" key="1">
    <citation type="submission" date="2018-04" db="EMBL/GenBank/DDBJ databases">
        <authorList>
            <person name="Liu S."/>
            <person name="Wang Z."/>
            <person name="Li J."/>
        </authorList>
    </citation>
    <scope>NUCLEOTIDE SEQUENCE [LARGE SCALE GENOMIC DNA]</scope>
    <source>
        <strain evidence="2">622</strain>
    </source>
</reference>
<name>A0A2U1TE12_9MICO</name>
<gene>
    <name evidence="1" type="ORF">DF223_07555</name>
</gene>
<dbReference type="InterPro" id="IPR021408">
    <property type="entry name" value="DUF3046"/>
</dbReference>
<dbReference type="RefSeq" id="WP_108390620.1">
    <property type="nucleotide sequence ID" value="NZ_CP026949.1"/>
</dbReference>